<dbReference type="PANTHER" id="PTHR46313:SF3">
    <property type="entry name" value="PROLYCOPENE ISOMERASE, CHLOROPLASTIC"/>
    <property type="match status" value="1"/>
</dbReference>
<sequence length="491" mass="52691">MTNSPQTVVIGAGVGGLTAAALLLRAGHRVTVLEAHVYPGGSAGTFYHQKYRFDAGATLAGGFSPGGPHARVAEILGLEWPIRPVDPAWVVHLPDGRTITQWAERTAWAEERRRVFPDSEPFWAIQERLAGIAWDISSRPFPWPPRTARDVATLGSGLRPRTLGALPYLTRTMDALPLSDDPLFRAFLDAQLLISAQTTAGQAGALYGSAALDLPRRGVNHVRGGIGAIAATLADWIRAHGGEVHYRQRVARIELQNGRARRVHTQKGRCYEADFVLANVTPWALADLLGHMTPPALSRELSQREPTWGAFTLYAGLDAAALPAGLADHHQIIVDATRPLGEGNSVFLSLSDAGDPSRAPQGMRAATLSTHTAVGDWWQLRQDDDESAYLARRAPYAERLISAAERAIPGFRQAIRLCLPGTPVTFAYYTGRPLGMVGGFAQKSIFAARGPQTGIANLWQVGDSIFPGQSTAGVTLGALRVAAEVARAGRG</sequence>
<dbReference type="RefSeq" id="WP_095041720.1">
    <property type="nucleotide sequence ID" value="NZ_LN890655.1"/>
</dbReference>
<name>A0A160T136_9CHLR</name>
<dbReference type="InterPro" id="IPR045892">
    <property type="entry name" value="CrtISO-like"/>
</dbReference>
<dbReference type="GO" id="GO:0016491">
    <property type="term" value="F:oxidoreductase activity"/>
    <property type="evidence" value="ECO:0007669"/>
    <property type="project" value="InterPro"/>
</dbReference>
<evidence type="ECO:0000259" key="1">
    <source>
        <dbReference type="Pfam" id="PF01593"/>
    </source>
</evidence>
<protein>
    <submittedName>
        <fullName evidence="2">Oxidoreductase</fullName>
    </submittedName>
</protein>
<dbReference type="Proteomes" id="UP000215027">
    <property type="component" value="Chromosome I"/>
</dbReference>
<gene>
    <name evidence="2" type="ORF">CFX0092_A0179</name>
</gene>
<dbReference type="PANTHER" id="PTHR46313">
    <property type="match status" value="1"/>
</dbReference>
<keyword evidence="3" id="KW-1185">Reference proteome</keyword>
<dbReference type="OrthoDB" id="9789960at2"/>
<dbReference type="KEGG" id="pbf:CFX0092_A0179"/>
<reference evidence="2" key="1">
    <citation type="submission" date="2016-01" db="EMBL/GenBank/DDBJ databases">
        <authorList>
            <person name="Mcilroy J.S."/>
            <person name="Karst M S."/>
            <person name="Albertsen M."/>
        </authorList>
    </citation>
    <scope>NUCLEOTIDE SEQUENCE</scope>
    <source>
        <strain evidence="2">Cfx-K</strain>
    </source>
</reference>
<accession>A0A160T136</accession>
<dbReference type="Gene3D" id="3.50.50.60">
    <property type="entry name" value="FAD/NAD(P)-binding domain"/>
    <property type="match status" value="2"/>
</dbReference>
<organism evidence="2 3">
    <name type="scientific">Candidatus Promineifilum breve</name>
    <dbReference type="NCBI Taxonomy" id="1806508"/>
    <lineage>
        <taxon>Bacteria</taxon>
        <taxon>Bacillati</taxon>
        <taxon>Chloroflexota</taxon>
        <taxon>Ardenticatenia</taxon>
        <taxon>Candidatus Promineifilales</taxon>
        <taxon>Candidatus Promineifilaceae</taxon>
        <taxon>Candidatus Promineifilum</taxon>
    </lineage>
</organism>
<dbReference type="Pfam" id="PF01593">
    <property type="entry name" value="Amino_oxidase"/>
    <property type="match status" value="1"/>
</dbReference>
<dbReference type="InterPro" id="IPR002937">
    <property type="entry name" value="Amino_oxidase"/>
</dbReference>
<dbReference type="PRINTS" id="PR00420">
    <property type="entry name" value="RNGMNOXGNASE"/>
</dbReference>
<evidence type="ECO:0000313" key="2">
    <source>
        <dbReference type="EMBL" id="CUS02060.2"/>
    </source>
</evidence>
<dbReference type="InterPro" id="IPR036188">
    <property type="entry name" value="FAD/NAD-bd_sf"/>
</dbReference>
<dbReference type="EMBL" id="LN890655">
    <property type="protein sequence ID" value="CUS02060.2"/>
    <property type="molecule type" value="Genomic_DNA"/>
</dbReference>
<dbReference type="AlphaFoldDB" id="A0A160T136"/>
<proteinExistence type="predicted"/>
<dbReference type="GO" id="GO:0016116">
    <property type="term" value="P:carotenoid metabolic process"/>
    <property type="evidence" value="ECO:0007669"/>
    <property type="project" value="InterPro"/>
</dbReference>
<dbReference type="SUPFAM" id="SSF51905">
    <property type="entry name" value="FAD/NAD(P)-binding domain"/>
    <property type="match status" value="1"/>
</dbReference>
<evidence type="ECO:0000313" key="3">
    <source>
        <dbReference type="Proteomes" id="UP000215027"/>
    </source>
</evidence>
<feature type="domain" description="Amine oxidase" evidence="1">
    <location>
        <begin position="15"/>
        <end position="485"/>
    </location>
</feature>